<dbReference type="EMBL" id="JABZRD010000476">
    <property type="protein sequence ID" value="MBF1284343.1"/>
    <property type="molecule type" value="Genomic_DNA"/>
</dbReference>
<comment type="caution">
    <text evidence="2">The sequence shown here is derived from an EMBL/GenBank/DDBJ whole genome shotgun (WGS) entry which is preliminary data.</text>
</comment>
<evidence type="ECO:0000313" key="3">
    <source>
        <dbReference type="Proteomes" id="UP000709351"/>
    </source>
</evidence>
<name>A0A930H004_9FIRM</name>
<accession>A0A930H004</accession>
<evidence type="ECO:0000313" key="2">
    <source>
        <dbReference type="EMBL" id="MBF1284343.1"/>
    </source>
</evidence>
<feature type="region of interest" description="Disordered" evidence="1">
    <location>
        <begin position="144"/>
        <end position="180"/>
    </location>
</feature>
<dbReference type="Proteomes" id="UP000709351">
    <property type="component" value="Unassembled WGS sequence"/>
</dbReference>
<proteinExistence type="predicted"/>
<reference evidence="2" key="1">
    <citation type="submission" date="2020-04" db="EMBL/GenBank/DDBJ databases">
        <title>Deep metagenomics examines the oral microbiome during advanced dental caries in children, revealing novel taxa and co-occurrences with host molecules.</title>
        <authorList>
            <person name="Baker J.L."/>
            <person name="Morton J.T."/>
            <person name="Dinis M."/>
            <person name="Alvarez R."/>
            <person name="Tran N.C."/>
            <person name="Knight R."/>
            <person name="Edlund A."/>
        </authorList>
    </citation>
    <scope>NUCLEOTIDE SEQUENCE</scope>
    <source>
        <strain evidence="2">JCVI_24_bin.2</strain>
    </source>
</reference>
<feature type="non-terminal residue" evidence="2">
    <location>
        <position position="1"/>
    </location>
</feature>
<gene>
    <name evidence="2" type="ORF">HXM93_07430</name>
</gene>
<dbReference type="Gene3D" id="3.40.50.2300">
    <property type="match status" value="1"/>
</dbReference>
<feature type="compositionally biased region" description="Polar residues" evidence="1">
    <location>
        <begin position="144"/>
        <end position="163"/>
    </location>
</feature>
<dbReference type="AlphaFoldDB" id="A0A930H004"/>
<sequence length="254" mass="28276">TFVPKDSLREHSFCLSRSAEDQAVDLSFFAYNEAFRSMGILLPEGKADLLSKEITEAFQELGGVVTVYSYTSEDDFRAKLSELETAGIDILFLEYYNEEANTILAEEHNFTALLGNDWDRADFPGDTDRKTNCLLYGKNTKNETVSDSEISEMETSSPEQESISSTQVEEESEATSSADSVLSIVEDEQVGREKDAIAILQIALKNKGKSLMEKLSDLQYQGIDGTYALKAGDYALKGKAVFYEIIDNKRVELS</sequence>
<protein>
    <submittedName>
        <fullName evidence="2">Uncharacterized protein</fullName>
    </submittedName>
</protein>
<organism evidence="2 3">
    <name type="scientific">Oribacterium parvum</name>
    <dbReference type="NCBI Taxonomy" id="1501329"/>
    <lineage>
        <taxon>Bacteria</taxon>
        <taxon>Bacillati</taxon>
        <taxon>Bacillota</taxon>
        <taxon>Clostridia</taxon>
        <taxon>Lachnospirales</taxon>
        <taxon>Lachnospiraceae</taxon>
        <taxon>Oribacterium</taxon>
    </lineage>
</organism>
<evidence type="ECO:0000256" key="1">
    <source>
        <dbReference type="SAM" id="MobiDB-lite"/>
    </source>
</evidence>